<keyword evidence="2" id="KW-1185">Reference proteome</keyword>
<gene>
    <name evidence="1" type="ORF">L227DRAFT_503418</name>
</gene>
<dbReference type="EMBL" id="ML122270">
    <property type="protein sequence ID" value="RPD59375.1"/>
    <property type="molecule type" value="Genomic_DNA"/>
</dbReference>
<protein>
    <submittedName>
        <fullName evidence="1">Uncharacterized protein</fullName>
    </submittedName>
</protein>
<evidence type="ECO:0000313" key="1">
    <source>
        <dbReference type="EMBL" id="RPD59375.1"/>
    </source>
</evidence>
<proteinExistence type="predicted"/>
<reference evidence="1" key="1">
    <citation type="journal article" date="2018" name="Genome Biol. Evol.">
        <title>Genomics and development of Lentinus tigrinus, a white-rot wood-decaying mushroom with dimorphic fruiting bodies.</title>
        <authorList>
            <person name="Wu B."/>
            <person name="Xu Z."/>
            <person name="Knudson A."/>
            <person name="Carlson A."/>
            <person name="Chen N."/>
            <person name="Kovaka S."/>
            <person name="LaButti K."/>
            <person name="Lipzen A."/>
            <person name="Pennachio C."/>
            <person name="Riley R."/>
            <person name="Schakwitz W."/>
            <person name="Umezawa K."/>
            <person name="Ohm R.A."/>
            <person name="Grigoriev I.V."/>
            <person name="Nagy L.G."/>
            <person name="Gibbons J."/>
            <person name="Hibbett D."/>
        </authorList>
    </citation>
    <scope>NUCLEOTIDE SEQUENCE [LARGE SCALE GENOMIC DNA]</scope>
    <source>
        <strain evidence="1">ALCF2SS1-6</strain>
    </source>
</reference>
<dbReference type="OrthoDB" id="2752547at2759"/>
<organism evidence="1 2">
    <name type="scientific">Lentinus tigrinus ALCF2SS1-6</name>
    <dbReference type="NCBI Taxonomy" id="1328759"/>
    <lineage>
        <taxon>Eukaryota</taxon>
        <taxon>Fungi</taxon>
        <taxon>Dikarya</taxon>
        <taxon>Basidiomycota</taxon>
        <taxon>Agaricomycotina</taxon>
        <taxon>Agaricomycetes</taxon>
        <taxon>Polyporales</taxon>
        <taxon>Polyporaceae</taxon>
        <taxon>Lentinus</taxon>
    </lineage>
</organism>
<dbReference type="STRING" id="1328759.A0A5C2S6B7"/>
<dbReference type="AlphaFoldDB" id="A0A5C2S6B7"/>
<evidence type="ECO:0000313" key="2">
    <source>
        <dbReference type="Proteomes" id="UP000313359"/>
    </source>
</evidence>
<sequence>MSNTNTVLQFVADAWIVNFWPDSWKDRDTVSAVLRRCLSALPALEVVSIVTDHFQCDSEPDIGLLPDVRDPGFNCTRLKTVRLVHGYNHLLKPREARQLSLSRVLNQFELGSFDYLNRLILSIALRFTLDDAELARLRTYVPHVDVEYSDECPDMPHVEYATDPEVNRVWEDTFY</sequence>
<dbReference type="Proteomes" id="UP000313359">
    <property type="component" value="Unassembled WGS sequence"/>
</dbReference>
<accession>A0A5C2S6B7</accession>
<name>A0A5C2S6B7_9APHY</name>